<protein>
    <submittedName>
        <fullName evidence="2">Uncharacterized protein</fullName>
    </submittedName>
</protein>
<proteinExistence type="predicted"/>
<dbReference type="AlphaFoldDB" id="A0A6A6GFL3"/>
<accession>A0A6A6GFL3</accession>
<keyword evidence="3" id="KW-1185">Reference proteome</keyword>
<organism evidence="2 3">
    <name type="scientific">Elsinoe ampelina</name>
    <dbReference type="NCBI Taxonomy" id="302913"/>
    <lineage>
        <taxon>Eukaryota</taxon>
        <taxon>Fungi</taxon>
        <taxon>Dikarya</taxon>
        <taxon>Ascomycota</taxon>
        <taxon>Pezizomycotina</taxon>
        <taxon>Dothideomycetes</taxon>
        <taxon>Dothideomycetidae</taxon>
        <taxon>Myriangiales</taxon>
        <taxon>Elsinoaceae</taxon>
        <taxon>Elsinoe</taxon>
    </lineage>
</organism>
<name>A0A6A6GFL3_9PEZI</name>
<feature type="compositionally biased region" description="Low complexity" evidence="1">
    <location>
        <begin position="38"/>
        <end position="69"/>
    </location>
</feature>
<dbReference type="OrthoDB" id="3941807at2759"/>
<sequence>MPPKTRTTKTSSKGVAKVTRKTKKGTKQATRTARKGKAAPAQRAAQAVAVQRTSQQQSSQPTTTQQQPADPIRDVTTFTVGNRNQNLGWTVSDPSAPTGENWNNGRPLAMATIPGTAVTVPVGRRNVRYKQDEITINIGDWITVHYKDEHKSHGQPPEAREFANVRAIRRVGAEDRWPMYTLLCVSWGYPLSYMSSNATAKIGTGQGQVHLNKDDIVLTDHLDIIYLDNVADVVDEPSPLLRTADPFDEVIETMDMAKKNGKGNTVVRLCSSRWFNIKAVQKDRTLSQGTIQSEVGNTRRPGRIYSEVPSDSHHLPTRRVVMRHETESLQRV</sequence>
<evidence type="ECO:0000256" key="1">
    <source>
        <dbReference type="SAM" id="MobiDB-lite"/>
    </source>
</evidence>
<feature type="compositionally biased region" description="Low complexity" evidence="1">
    <location>
        <begin position="1"/>
        <end position="13"/>
    </location>
</feature>
<gene>
    <name evidence="2" type="ORF">BDZ85DRAFT_281036</name>
</gene>
<dbReference type="Proteomes" id="UP000799538">
    <property type="component" value="Unassembled WGS sequence"/>
</dbReference>
<evidence type="ECO:0000313" key="2">
    <source>
        <dbReference type="EMBL" id="KAF2224448.1"/>
    </source>
</evidence>
<feature type="region of interest" description="Disordered" evidence="1">
    <location>
        <begin position="1"/>
        <end position="72"/>
    </location>
</feature>
<dbReference type="EMBL" id="ML992505">
    <property type="protein sequence ID" value="KAF2224448.1"/>
    <property type="molecule type" value="Genomic_DNA"/>
</dbReference>
<feature type="compositionally biased region" description="Basic residues" evidence="1">
    <location>
        <begin position="18"/>
        <end position="37"/>
    </location>
</feature>
<evidence type="ECO:0000313" key="3">
    <source>
        <dbReference type="Proteomes" id="UP000799538"/>
    </source>
</evidence>
<reference evidence="3" key="1">
    <citation type="journal article" date="2020" name="Stud. Mycol.">
        <title>101 Dothideomycetes genomes: A test case for predicting lifestyles and emergence of pathogens.</title>
        <authorList>
            <person name="Haridas S."/>
            <person name="Albert R."/>
            <person name="Binder M."/>
            <person name="Bloem J."/>
            <person name="LaButti K."/>
            <person name="Salamov A."/>
            <person name="Andreopoulos B."/>
            <person name="Baker S."/>
            <person name="Barry K."/>
            <person name="Bills G."/>
            <person name="Bluhm B."/>
            <person name="Cannon C."/>
            <person name="Castanera R."/>
            <person name="Culley D."/>
            <person name="Daum C."/>
            <person name="Ezra D."/>
            <person name="Gonzalez J."/>
            <person name="Henrissat B."/>
            <person name="Kuo A."/>
            <person name="Liang C."/>
            <person name="Lipzen A."/>
            <person name="Lutzoni F."/>
            <person name="Magnuson J."/>
            <person name="Mondo S."/>
            <person name="Nolan M."/>
            <person name="Ohm R."/>
            <person name="Pangilinan J."/>
            <person name="Park H.-J."/>
            <person name="Ramirez L."/>
            <person name="Alfaro M."/>
            <person name="Sun H."/>
            <person name="Tritt A."/>
            <person name="Yoshinaga Y."/>
            <person name="Zwiers L.-H."/>
            <person name="Turgeon B."/>
            <person name="Goodwin S."/>
            <person name="Spatafora J."/>
            <person name="Crous P."/>
            <person name="Grigoriev I."/>
        </authorList>
    </citation>
    <scope>NUCLEOTIDE SEQUENCE [LARGE SCALE GENOMIC DNA]</scope>
    <source>
        <strain evidence="3">CECT 20119</strain>
    </source>
</reference>